<dbReference type="EMBL" id="JACGZW010000003">
    <property type="protein sequence ID" value="MBB1153791.1"/>
    <property type="molecule type" value="Genomic_DNA"/>
</dbReference>
<comment type="caution">
    <text evidence="1">The sequence shown here is derived from an EMBL/GenBank/DDBJ whole genome shotgun (WGS) entry which is preliminary data.</text>
</comment>
<evidence type="ECO:0000313" key="1">
    <source>
        <dbReference type="EMBL" id="MBB1153791.1"/>
    </source>
</evidence>
<dbReference type="Gene3D" id="1.25.40.10">
    <property type="entry name" value="Tetratricopeptide repeat domain"/>
    <property type="match status" value="1"/>
</dbReference>
<proteinExistence type="predicted"/>
<organism evidence="1 2">
    <name type="scientific">Amycolatopsis dendrobii</name>
    <dbReference type="NCBI Taxonomy" id="2760662"/>
    <lineage>
        <taxon>Bacteria</taxon>
        <taxon>Bacillati</taxon>
        <taxon>Actinomycetota</taxon>
        <taxon>Actinomycetes</taxon>
        <taxon>Pseudonocardiales</taxon>
        <taxon>Pseudonocardiaceae</taxon>
        <taxon>Amycolatopsis</taxon>
    </lineage>
</organism>
<reference evidence="1 2" key="1">
    <citation type="submission" date="2020-08" db="EMBL/GenBank/DDBJ databases">
        <title>Amycolatopsis sp. nov. DR6-1 isolated from Dendrobium heterocarpum.</title>
        <authorList>
            <person name="Tedsree N."/>
            <person name="Kuncharoen N."/>
            <person name="Likhitwitayawuid K."/>
            <person name="Tanasupawat S."/>
        </authorList>
    </citation>
    <scope>NUCLEOTIDE SEQUENCE [LARGE SCALE GENOMIC DNA]</scope>
    <source>
        <strain evidence="1 2">DR6-1</strain>
    </source>
</reference>
<dbReference type="Proteomes" id="UP000526734">
    <property type="component" value="Unassembled WGS sequence"/>
</dbReference>
<keyword evidence="2" id="KW-1185">Reference proteome</keyword>
<evidence type="ECO:0000313" key="2">
    <source>
        <dbReference type="Proteomes" id="UP000526734"/>
    </source>
</evidence>
<sequence>MDERITNQVLGPVTGKVVQVGHADSVVVHSVPPARSRYRQWVRQVAPDQLIGREPELAELGRFCTAPDGPDYVWWRAAPWTGKSALMASFVLSPPDGVRVVSFFVTARSLGDDTRETFVDVVQEQLAEILGAAKDPEARNLNAVFAEAAEHCRARGERLVLVVDGLDEDRGARSGGHSIAALLPFPENGLRVIVASRLNPDVPPDVRGDHPLRAPGIERSLAPSPAAVAAKADMERELDALLQDQKDLLGFLVAARGGLSSDDLAQLTRQRPRDVERVLNSVASRSFTRRPAHWRPREAPAVFLLGHENLQREAVEAFGDELSRYREAIDEWAAGYRSAGWPPDTPQFLLRGYFRLVQEAGNVAALVDLAGDPARHERLLDVSGGDLAAMGELEAARAALLASAEPDLLRLITLDTYRDNFRDRNKITPVRLPAVWAALGQFDHAVALAQSMTDPGSRSRALLTLAGELVRAGQSDRAERLADDEHDPDLRDALLGETAVASVRRGDHAAAARIVDRVSADQRRRIAAVAESDVSRAGQLAREISREDLRDRTLVELAVLAVDDLAAAVELAGAVTRDLSRDATFAEIAQRLAQRGETERARAFAQEHCASGVVLRLDLAAELAAADNPAGVAARFGDIDREHSFVPVLVDFLAATGKRADIPAVLDSMTNPYARREAVNRFVPALVAAGEADQAFRWTARYPSAHRSALELQSDADRFVLLADALLAAGDRTRARQAAERAESVTRRPVGDPRAAAAIDALSKTVVEAGDVRRAELLAPLVRSEWQGLTEIKSLACLLAEKGDPRIAEKLIRGVEFWSPMREPVALLARRLRAEGDHAGLARLTEYVRGRVKEVFSDQESSWSTWHAAIAMLAAVGETAEIVELVAAAPDEANVGLAIEDAMEDLAARGEAAAALELCGYLNEGVRAHARRVLVRGLAAAGHVGQAEAVLERVEAAQERERLTLAFLPELAKHDLPRALAQARLVESADDRARLLVEISAAAPPDERRRILAEAVSLDHWSVIVPALDTDELAGLLDVADRFGALYRQDAPDA</sequence>
<dbReference type="InterPro" id="IPR011990">
    <property type="entry name" value="TPR-like_helical_dom_sf"/>
</dbReference>
<protein>
    <submittedName>
        <fullName evidence="1">Uncharacterized protein</fullName>
    </submittedName>
</protein>
<name>A0A7W3Z9V0_9PSEU</name>
<dbReference type="AlphaFoldDB" id="A0A7W3Z9V0"/>
<accession>A0A7W3Z9V0</accession>
<gene>
    <name evidence="1" type="ORF">H4281_11665</name>
</gene>
<dbReference type="RefSeq" id="WP_182890868.1">
    <property type="nucleotide sequence ID" value="NZ_JACGZW010000003.1"/>
</dbReference>